<dbReference type="EMBL" id="JADOET010000001">
    <property type="protein sequence ID" value="MBF8148657.1"/>
    <property type="molecule type" value="Genomic_DNA"/>
</dbReference>
<sequence>MNYLSALMVTLILTSSSSSLQQTTQDKAIETNTSEVVYTETFDHAIFDALLKKHVSENGNVNYKGLKAESKTLQRYIDLLKKQQPTDGWTKNDKLAYWINAYNALTIDLILRNYPTKSIKDIKDPWDQRLWKLGNTWQNLNDIEHKILREMNEPRIHFAIVCASVSCPKLQNTAFTASNLDAQLTNATKEFLADTSKNELSKDNIKISKIFRWFKKDFEQNGSLIDFLNQYSDITISESAKKSYTDYDWGLND</sequence>
<gene>
    <name evidence="3" type="ORF">ITJ86_02040</name>
</gene>
<dbReference type="PANTHER" id="PTHR46361">
    <property type="entry name" value="ELECTRON CARRIER/ PROTEIN DISULFIDE OXIDOREDUCTASE"/>
    <property type="match status" value="1"/>
</dbReference>
<evidence type="ECO:0000313" key="3">
    <source>
        <dbReference type="EMBL" id="MBF8148657.1"/>
    </source>
</evidence>
<reference evidence="3 4" key="1">
    <citation type="submission" date="2020-11" db="EMBL/GenBank/DDBJ databases">
        <title>Winogradskyella marina sp. nov., isolated from marine sediment.</title>
        <authorList>
            <person name="Bo J."/>
            <person name="Wang S."/>
            <person name="Song X."/>
            <person name="Du Z."/>
        </authorList>
    </citation>
    <scope>NUCLEOTIDE SEQUENCE [LARGE SCALE GENOMIC DNA]</scope>
    <source>
        <strain evidence="3 4">F6397</strain>
    </source>
</reference>
<keyword evidence="4" id="KW-1185">Reference proteome</keyword>
<evidence type="ECO:0000259" key="2">
    <source>
        <dbReference type="Pfam" id="PF04784"/>
    </source>
</evidence>
<feature type="signal peptide" evidence="1">
    <location>
        <begin position="1"/>
        <end position="21"/>
    </location>
</feature>
<comment type="caution">
    <text evidence="3">The sequence shown here is derived from an EMBL/GenBank/DDBJ whole genome shotgun (WGS) entry which is preliminary data.</text>
</comment>
<accession>A0ABS0EDY3</accession>
<feature type="domain" description="DUF547" evidence="2">
    <location>
        <begin position="87"/>
        <end position="192"/>
    </location>
</feature>
<dbReference type="Pfam" id="PF04784">
    <property type="entry name" value="DUF547"/>
    <property type="match status" value="1"/>
</dbReference>
<name>A0ABS0EDY3_9FLAO</name>
<dbReference type="RefSeq" id="WP_195869932.1">
    <property type="nucleotide sequence ID" value="NZ_JADOET010000001.1"/>
</dbReference>
<proteinExistence type="predicted"/>
<organism evidence="3 4">
    <name type="scientific">Winogradskyella marina</name>
    <dbReference type="NCBI Taxonomy" id="2785530"/>
    <lineage>
        <taxon>Bacteria</taxon>
        <taxon>Pseudomonadati</taxon>
        <taxon>Bacteroidota</taxon>
        <taxon>Flavobacteriia</taxon>
        <taxon>Flavobacteriales</taxon>
        <taxon>Flavobacteriaceae</taxon>
        <taxon>Winogradskyella</taxon>
    </lineage>
</organism>
<dbReference type="PANTHER" id="PTHR46361:SF3">
    <property type="entry name" value="ELECTRON CARRIER_ PROTEIN DISULFIDE OXIDOREDUCTASE"/>
    <property type="match status" value="1"/>
</dbReference>
<evidence type="ECO:0000256" key="1">
    <source>
        <dbReference type="SAM" id="SignalP"/>
    </source>
</evidence>
<protein>
    <submittedName>
        <fullName evidence="3">DUF547 domain-containing protein</fullName>
    </submittedName>
</protein>
<keyword evidence="1" id="KW-0732">Signal</keyword>
<evidence type="ECO:0000313" key="4">
    <source>
        <dbReference type="Proteomes" id="UP000611215"/>
    </source>
</evidence>
<dbReference type="Proteomes" id="UP000611215">
    <property type="component" value="Unassembled WGS sequence"/>
</dbReference>
<dbReference type="InterPro" id="IPR006869">
    <property type="entry name" value="DUF547"/>
</dbReference>
<feature type="chain" id="PRO_5046896483" evidence="1">
    <location>
        <begin position="22"/>
        <end position="253"/>
    </location>
</feature>